<dbReference type="OMA" id="GNDHEDR"/>
<evidence type="ECO:0000259" key="2">
    <source>
        <dbReference type="Pfam" id="PF07727"/>
    </source>
</evidence>
<dbReference type="Gramene" id="evm.model.02.1628">
    <property type="protein sequence ID" value="cds.evm.model.02.1628"/>
    <property type="gene ID" value="evm.TU.02.1628"/>
</dbReference>
<feature type="region of interest" description="Disordered" evidence="1">
    <location>
        <begin position="1"/>
        <end position="42"/>
    </location>
</feature>
<dbReference type="Proteomes" id="UP000596661">
    <property type="component" value="Chromosome 2"/>
</dbReference>
<dbReference type="InterPro" id="IPR013103">
    <property type="entry name" value="RVT_2"/>
</dbReference>
<proteinExistence type="predicted"/>
<reference evidence="3" key="2">
    <citation type="submission" date="2021-03" db="UniProtKB">
        <authorList>
            <consortium name="EnsemblPlants"/>
        </authorList>
    </citation>
    <scope>IDENTIFICATION</scope>
</reference>
<dbReference type="InterPro" id="IPR043502">
    <property type="entry name" value="DNA/RNA_pol_sf"/>
</dbReference>
<evidence type="ECO:0000256" key="1">
    <source>
        <dbReference type="SAM" id="MobiDB-lite"/>
    </source>
</evidence>
<dbReference type="CDD" id="cd09272">
    <property type="entry name" value="RNase_HI_RT_Ty1"/>
    <property type="match status" value="1"/>
</dbReference>
<dbReference type="Pfam" id="PF07727">
    <property type="entry name" value="RVT_2"/>
    <property type="match status" value="1"/>
</dbReference>
<feature type="compositionally biased region" description="Acidic residues" evidence="1">
    <location>
        <begin position="23"/>
        <end position="33"/>
    </location>
</feature>
<evidence type="ECO:0000313" key="4">
    <source>
        <dbReference type="Proteomes" id="UP000596661"/>
    </source>
</evidence>
<keyword evidence="4" id="KW-1185">Reference proteome</keyword>
<dbReference type="PANTHER" id="PTHR11439:SF467">
    <property type="entry name" value="INTEGRASE CATALYTIC DOMAIN-CONTAINING PROTEIN"/>
    <property type="match status" value="1"/>
</dbReference>
<dbReference type="SUPFAM" id="SSF56672">
    <property type="entry name" value="DNA/RNA polymerases"/>
    <property type="match status" value="1"/>
</dbReference>
<dbReference type="EMBL" id="UZAU01000210">
    <property type="status" value="NOT_ANNOTATED_CDS"/>
    <property type="molecule type" value="Genomic_DNA"/>
</dbReference>
<feature type="domain" description="Reverse transcriptase Ty1/copia-type" evidence="2">
    <location>
        <begin position="95"/>
        <end position="230"/>
    </location>
</feature>
<sequence>MEKKSDESVELDTSGDTLHENIELNELDSSDECLDMRGNSDQQKTSDVELQDLLINIPNQSLVEDIPESSKRQLPHRLTRGIPKPTYEPELSSKMQSLKVCRLKKSLYGLKQSPRAWFGRFTKSMVAFGYHPCNSNHTLFLKKQDGKLTALIIYVDDMVVTGNDPVERKALQNYLSREFEMKDLGPLKYFLGIEVSRSKRGIFLSQRKYALDLLKEIGMSACQPINTPIEEGLKLRMEDDQVPVDKERYQRLVGRLMYLAHTRPDLAYALSIFSQFMHNPGKQHMDAVTRILRYLKLAPGKGILFSRKTEEQTIDVYTDADWAGDKNDMRSTSGYFTFVGGNLVSWRSKKQSVVARSSGEAEL</sequence>
<dbReference type="EnsemblPlants" id="evm.model.02.1628">
    <property type="protein sequence ID" value="cds.evm.model.02.1628"/>
    <property type="gene ID" value="evm.TU.02.1628"/>
</dbReference>
<evidence type="ECO:0000313" key="3">
    <source>
        <dbReference type="EnsemblPlants" id="cds.evm.model.02.1628"/>
    </source>
</evidence>
<dbReference type="AlphaFoldDB" id="A0A803NUD0"/>
<accession>A0A803NUD0</accession>
<name>A0A803NUD0_CANSA</name>
<protein>
    <recommendedName>
        <fullName evidence="2">Reverse transcriptase Ty1/copia-type domain-containing protein</fullName>
    </recommendedName>
</protein>
<reference evidence="3" key="1">
    <citation type="submission" date="2018-11" db="EMBL/GenBank/DDBJ databases">
        <authorList>
            <person name="Grassa J C."/>
        </authorList>
    </citation>
    <scope>NUCLEOTIDE SEQUENCE [LARGE SCALE GENOMIC DNA]</scope>
</reference>
<dbReference type="PANTHER" id="PTHR11439">
    <property type="entry name" value="GAG-POL-RELATED RETROTRANSPOSON"/>
    <property type="match status" value="1"/>
</dbReference>
<organism evidence="3 4">
    <name type="scientific">Cannabis sativa</name>
    <name type="common">Hemp</name>
    <name type="synonym">Marijuana</name>
    <dbReference type="NCBI Taxonomy" id="3483"/>
    <lineage>
        <taxon>Eukaryota</taxon>
        <taxon>Viridiplantae</taxon>
        <taxon>Streptophyta</taxon>
        <taxon>Embryophyta</taxon>
        <taxon>Tracheophyta</taxon>
        <taxon>Spermatophyta</taxon>
        <taxon>Magnoliopsida</taxon>
        <taxon>eudicotyledons</taxon>
        <taxon>Gunneridae</taxon>
        <taxon>Pentapetalae</taxon>
        <taxon>rosids</taxon>
        <taxon>fabids</taxon>
        <taxon>Rosales</taxon>
        <taxon>Cannabaceae</taxon>
        <taxon>Cannabis</taxon>
    </lineage>
</organism>